<sequence>MIKTIKILASVLISILFLNGCSVKEEQLEDIQTDNALESKTTTDRTSIENRTNSTSYTNTKYIVNPSDHFFRIRFKPNTTKSQKEDIKANIALTFTDIEIMVNKADYFIIKYVNSDLTTIISYINNNFQTITETPDQIEDHITVVKINYLIEKTELQKTVIRNDFDNGITKFLVEIKNFEYTGFEYAPGTTPPDNDTELWFARGCCVSNEIDIKIGLFYNSVLQNNTIQ</sequence>
<keyword evidence="2" id="KW-1185">Reference proteome</keyword>
<name>A0A1I3KNY8_9FLAO</name>
<evidence type="ECO:0000313" key="1">
    <source>
        <dbReference type="EMBL" id="SFI74233.1"/>
    </source>
</evidence>
<dbReference type="STRING" id="1144750.SAMN05443431_10261"/>
<dbReference type="EMBL" id="FORM01000002">
    <property type="protein sequence ID" value="SFI74233.1"/>
    <property type="molecule type" value="Genomic_DNA"/>
</dbReference>
<accession>A0A1I3KNY8</accession>
<dbReference type="AlphaFoldDB" id="A0A1I3KNY8"/>
<organism evidence="1 2">
    <name type="scientific">Olleya namhaensis</name>
    <dbReference type="NCBI Taxonomy" id="1144750"/>
    <lineage>
        <taxon>Bacteria</taxon>
        <taxon>Pseudomonadati</taxon>
        <taxon>Bacteroidota</taxon>
        <taxon>Flavobacteriia</taxon>
        <taxon>Flavobacteriales</taxon>
        <taxon>Flavobacteriaceae</taxon>
    </lineage>
</organism>
<dbReference type="Proteomes" id="UP000199559">
    <property type="component" value="Unassembled WGS sequence"/>
</dbReference>
<gene>
    <name evidence="1" type="ORF">SAMN05443431_10261</name>
</gene>
<dbReference type="RefSeq" id="WP_090837487.1">
    <property type="nucleotide sequence ID" value="NZ_FORM01000002.1"/>
</dbReference>
<evidence type="ECO:0000313" key="2">
    <source>
        <dbReference type="Proteomes" id="UP000199559"/>
    </source>
</evidence>
<proteinExistence type="predicted"/>
<reference evidence="2" key="1">
    <citation type="submission" date="2016-10" db="EMBL/GenBank/DDBJ databases">
        <authorList>
            <person name="Varghese N."/>
            <person name="Submissions S."/>
        </authorList>
    </citation>
    <scope>NUCLEOTIDE SEQUENCE [LARGE SCALE GENOMIC DNA]</scope>
    <source>
        <strain evidence="2">DSM 28881</strain>
    </source>
</reference>
<protein>
    <submittedName>
        <fullName evidence="1">Uncharacterized protein</fullName>
    </submittedName>
</protein>